<dbReference type="Pfam" id="PF09764">
    <property type="entry name" value="Nt_Gln_amidase"/>
    <property type="match status" value="1"/>
</dbReference>
<dbReference type="FunFam" id="3.10.620.10:FF:000001">
    <property type="entry name" value="Blast:Protein N-terminal glutamine amidohydrolase"/>
    <property type="match status" value="1"/>
</dbReference>
<dbReference type="GO" id="GO:0005634">
    <property type="term" value="C:nucleus"/>
    <property type="evidence" value="ECO:0007669"/>
    <property type="project" value="TreeGrafter"/>
</dbReference>
<evidence type="ECO:0000256" key="8">
    <source>
        <dbReference type="RuleBase" id="RU367082"/>
    </source>
</evidence>
<comment type="similarity">
    <text evidence="2 8">Belongs to the NTAQ1 family.</text>
</comment>
<organism evidence="10 11">
    <name type="scientific">Hymenochirus boettgeri</name>
    <name type="common">Congo dwarf clawed frog</name>
    <dbReference type="NCBI Taxonomy" id="247094"/>
    <lineage>
        <taxon>Eukaryota</taxon>
        <taxon>Metazoa</taxon>
        <taxon>Chordata</taxon>
        <taxon>Craniata</taxon>
        <taxon>Vertebrata</taxon>
        <taxon>Euteleostomi</taxon>
        <taxon>Amphibia</taxon>
        <taxon>Batrachia</taxon>
        <taxon>Anura</taxon>
        <taxon>Pipoidea</taxon>
        <taxon>Pipidae</taxon>
        <taxon>Pipinae</taxon>
        <taxon>Hymenochirus</taxon>
    </lineage>
</organism>
<dbReference type="OrthoDB" id="191192at2759"/>
<dbReference type="GO" id="GO:0070773">
    <property type="term" value="F:protein-N-terminal glutamine amidohydrolase activity"/>
    <property type="evidence" value="ECO:0007669"/>
    <property type="project" value="UniProtKB-UniRule"/>
</dbReference>
<protein>
    <recommendedName>
        <fullName evidence="5 8">Protein N-terminal glutamine amidohydrolase</fullName>
        <ecNumber evidence="4 8">3.5.1.122</ecNumber>
    </recommendedName>
    <alternativeName>
        <fullName evidence="8">Protein NH2-terminal glutamine deamidase</fullName>
    </alternativeName>
</protein>
<dbReference type="EC" id="3.5.1.122" evidence="4 8"/>
<comment type="caution">
    <text evidence="10">The sequence shown here is derived from an EMBL/GenBank/DDBJ whole genome shotgun (WGS) entry which is preliminary data.</text>
</comment>
<keyword evidence="11" id="KW-1185">Reference proteome</keyword>
<accession>A0A8T2J8N5</accession>
<feature type="domain" description="Protein N-terminal glutamine amidohydrolase alpha beta roll" evidence="9">
    <location>
        <begin position="19"/>
        <end position="196"/>
    </location>
</feature>
<name>A0A8T2J8N5_9PIPI</name>
<evidence type="ECO:0000313" key="10">
    <source>
        <dbReference type="EMBL" id="KAG8441615.1"/>
    </source>
</evidence>
<gene>
    <name evidence="10" type="ORF">GDO86_010704</name>
</gene>
<dbReference type="InterPro" id="IPR039733">
    <property type="entry name" value="NTAQ1"/>
</dbReference>
<dbReference type="GO" id="GO:0008418">
    <property type="term" value="F:protein-N-terminal asparagine amidohydrolase activity"/>
    <property type="evidence" value="ECO:0007669"/>
    <property type="project" value="UniProtKB-UniRule"/>
</dbReference>
<comment type="subunit">
    <text evidence="3 8">Monomer.</text>
</comment>
<evidence type="ECO:0000313" key="11">
    <source>
        <dbReference type="Proteomes" id="UP000812440"/>
    </source>
</evidence>
<dbReference type="InterPro" id="IPR037132">
    <property type="entry name" value="N_Gln_amidohydro_ab_roll_sf"/>
</dbReference>
<comment type="catalytic activity">
    <reaction evidence="7 8">
        <text>N-terminal L-glutaminyl-[protein] + H2O = N-terminal L-glutamyl-[protein] + NH4(+)</text>
        <dbReference type="Rhea" id="RHEA:50680"/>
        <dbReference type="Rhea" id="RHEA-COMP:12668"/>
        <dbReference type="Rhea" id="RHEA-COMP:12777"/>
        <dbReference type="ChEBI" id="CHEBI:15377"/>
        <dbReference type="ChEBI" id="CHEBI:28938"/>
        <dbReference type="ChEBI" id="CHEBI:64721"/>
        <dbReference type="ChEBI" id="CHEBI:64722"/>
        <dbReference type="EC" id="3.5.1.122"/>
    </reaction>
</comment>
<dbReference type="PANTHER" id="PTHR13035">
    <property type="entry name" value="PROTEIN N-TERMINAL GLUTAMINE AMIDOHYDROLASE"/>
    <property type="match status" value="1"/>
</dbReference>
<keyword evidence="6 8" id="KW-0378">Hydrolase</keyword>
<evidence type="ECO:0000256" key="2">
    <source>
        <dbReference type="ARBA" id="ARBA00008985"/>
    </source>
</evidence>
<evidence type="ECO:0000256" key="6">
    <source>
        <dbReference type="ARBA" id="ARBA00022801"/>
    </source>
</evidence>
<evidence type="ECO:0000256" key="3">
    <source>
        <dbReference type="ARBA" id="ARBA00011245"/>
    </source>
</evidence>
<dbReference type="Proteomes" id="UP000812440">
    <property type="component" value="Chromosome 6"/>
</dbReference>
<evidence type="ECO:0000256" key="1">
    <source>
        <dbReference type="ARBA" id="ARBA00002022"/>
    </source>
</evidence>
<proteinExistence type="inferred from homology"/>
<dbReference type="AlphaFoldDB" id="A0A8T2J8N5"/>
<evidence type="ECO:0000256" key="7">
    <source>
        <dbReference type="ARBA" id="ARBA00048768"/>
    </source>
</evidence>
<evidence type="ECO:0000256" key="5">
    <source>
        <dbReference type="ARBA" id="ARBA00021247"/>
    </source>
</evidence>
<comment type="function">
    <text evidence="1">Mediates the side-chain deamidation of N-terminal glutamine residues to glutamate, an important step in N-end rule pathway of protein degradation. Conversion of the resulting N-terminal glutamine to glutamate renders the protein susceptible to arginylation, polyubiquitination and degradation as specified by the N-end rule. Does not act on substrates with internal or C-terminal glutamine and does not act on non-glutamine residues in any position. Does not deaminate acetylated N-terminal glutamine. With the exception of proline, all tested second-position residues on substrate peptides do not greatly influence the activity. In contrast, a proline at position 2, virtually abolishes deamidation of N-terminal glutamine.</text>
</comment>
<dbReference type="InterPro" id="IPR023128">
    <property type="entry name" value="Prot_N_Gln_amidohydro_ab_roll"/>
</dbReference>
<evidence type="ECO:0000259" key="9">
    <source>
        <dbReference type="Pfam" id="PF09764"/>
    </source>
</evidence>
<reference evidence="10" key="1">
    <citation type="thesis" date="2020" institute="ProQuest LLC" country="789 East Eisenhower Parkway, Ann Arbor, MI, USA">
        <title>Comparative Genomics and Chromosome Evolution.</title>
        <authorList>
            <person name="Mudd A.B."/>
        </authorList>
    </citation>
    <scope>NUCLEOTIDE SEQUENCE</scope>
    <source>
        <strain evidence="10">Female2</strain>
        <tissue evidence="10">Blood</tissue>
    </source>
</reference>
<dbReference type="EMBL" id="JAACNH010000005">
    <property type="protein sequence ID" value="KAG8441615.1"/>
    <property type="molecule type" value="Genomic_DNA"/>
</dbReference>
<dbReference type="PANTHER" id="PTHR13035:SF0">
    <property type="entry name" value="PROTEIN N-TERMINAL GLUTAMINE AMIDOHYDROLASE"/>
    <property type="match status" value="1"/>
</dbReference>
<dbReference type="GO" id="GO:0005829">
    <property type="term" value="C:cytosol"/>
    <property type="evidence" value="ECO:0007669"/>
    <property type="project" value="TreeGrafter"/>
</dbReference>
<sequence>MDLAVSVPSVLPDPRHCPYTSCYCEENVWKLCEYIKDHSARPLDQFSAVFISNENKMVPLWKQKSAKGNEPVIWDYHVVLLHESTGEGNFIYDLDTVLPFPSPCGSYIQEALRSDSNIRCDYRRKLRVVSAWEYLQNFASDRSHMKDSRSNWTKPPPPYPCLQTAESSMNLHDFISMNPNVGWGTVYTLEDFTKQFGQVNS</sequence>
<evidence type="ECO:0000256" key="4">
    <source>
        <dbReference type="ARBA" id="ARBA00012718"/>
    </source>
</evidence>
<dbReference type="Gene3D" id="3.10.620.10">
    <property type="entry name" value="Protein N-terminal glutamine amidohydrolase, alpha beta roll"/>
    <property type="match status" value="1"/>
</dbReference>